<comment type="similarity">
    <text evidence="5">Belongs to the ABC-2 integral membrane protein family.</text>
</comment>
<accession>A0A242K537</accession>
<keyword evidence="3 5" id="KW-1133">Transmembrane helix</keyword>
<name>A0A242K537_9ENTE</name>
<dbReference type="EMBL" id="CP147247">
    <property type="protein sequence ID" value="WYJ90538.1"/>
    <property type="molecule type" value="Genomic_DNA"/>
</dbReference>
<dbReference type="PRINTS" id="PR00164">
    <property type="entry name" value="ABC2TRNSPORT"/>
</dbReference>
<dbReference type="PIRSF" id="PIRSF006648">
    <property type="entry name" value="DrrB"/>
    <property type="match status" value="1"/>
</dbReference>
<dbReference type="Proteomes" id="UP000195141">
    <property type="component" value="Chromosome"/>
</dbReference>
<dbReference type="GO" id="GO:0140359">
    <property type="term" value="F:ABC-type transporter activity"/>
    <property type="evidence" value="ECO:0007669"/>
    <property type="project" value="InterPro"/>
</dbReference>
<proteinExistence type="inferred from homology"/>
<sequence>MRKFLTLVKIEGKLGLRSLDGVLFGIGMPLGILLLISFIAGEQQVAQGTYTFMDSSFSSLLAVGICATAFMGIPLTICDYRDKKILKHYCVTPASPLLILSVQVFVGMLTAMASALTIIFASTVFLGYQMNGSWLALIGAYFLVMLAMYSIGMLIASLCPTLKIANLVCTFVYFPMLFLSGAVIPFELFPKAFQNAASILPLTQGIKLLKSITLNEPVGNPLMIFLLMITITIVCTLLATKLFRWE</sequence>
<protein>
    <recommendedName>
        <fullName evidence="5">Transport permease protein</fullName>
    </recommendedName>
</protein>
<feature type="transmembrane region" description="Helical" evidence="5">
    <location>
        <begin position="222"/>
        <end position="243"/>
    </location>
</feature>
<keyword evidence="5" id="KW-0813">Transport</keyword>
<dbReference type="Pfam" id="PF01061">
    <property type="entry name" value="ABC2_membrane"/>
    <property type="match status" value="1"/>
</dbReference>
<feature type="transmembrane region" description="Helical" evidence="5">
    <location>
        <begin position="164"/>
        <end position="184"/>
    </location>
</feature>
<dbReference type="PANTHER" id="PTHR43027:SF2">
    <property type="entry name" value="TRANSPORT PERMEASE PROTEIN"/>
    <property type="match status" value="1"/>
</dbReference>
<keyword evidence="2 5" id="KW-0812">Transmembrane</keyword>
<evidence type="ECO:0000313" key="9">
    <source>
        <dbReference type="Proteomes" id="UP000195141"/>
    </source>
</evidence>
<evidence type="ECO:0000256" key="5">
    <source>
        <dbReference type="RuleBase" id="RU361157"/>
    </source>
</evidence>
<dbReference type="RefSeq" id="WP_086349593.1">
    <property type="nucleotide sequence ID" value="NZ_CP147247.1"/>
</dbReference>
<reference evidence="7" key="1">
    <citation type="submission" date="2017-05" db="EMBL/GenBank/DDBJ databases">
        <title>The Genome Sequence of Enterococcus sp. 9E7_DIV0242.</title>
        <authorList>
            <consortium name="The Broad Institute Genomics Platform"/>
            <consortium name="The Broad Institute Genomic Center for Infectious Diseases"/>
            <person name="Earl A."/>
            <person name="Manson A."/>
            <person name="Schwartman J."/>
            <person name="Gilmore M."/>
            <person name="Abouelleil A."/>
            <person name="Cao P."/>
            <person name="Chapman S."/>
            <person name="Cusick C."/>
            <person name="Shea T."/>
            <person name="Young S."/>
            <person name="Neafsey D."/>
            <person name="Nusbaum C."/>
            <person name="Birren B."/>
        </authorList>
    </citation>
    <scope>NUCLEOTIDE SEQUENCE [LARGE SCALE GENOMIC DNA]</scope>
    <source>
        <strain evidence="7">9E7_DIV0242</strain>
    </source>
</reference>
<feature type="domain" description="ABC transmembrane type-2" evidence="6">
    <location>
        <begin position="20"/>
        <end position="246"/>
    </location>
</feature>
<dbReference type="PROSITE" id="PS51012">
    <property type="entry name" value="ABC_TM2"/>
    <property type="match status" value="1"/>
</dbReference>
<evidence type="ECO:0000256" key="4">
    <source>
        <dbReference type="ARBA" id="ARBA00023136"/>
    </source>
</evidence>
<reference evidence="8" key="3">
    <citation type="submission" date="2024-03" db="EMBL/GenBank/DDBJ databases">
        <title>The Genome Sequence of Enterococcus sp. DIV0242b.</title>
        <authorList>
            <consortium name="The Broad Institute Genomics Platform"/>
            <consortium name="The Broad Institute Microbial Omics Core"/>
            <consortium name="The Broad Institute Genomic Center for Infectious Diseases"/>
            <person name="Earl A."/>
            <person name="Manson A."/>
            <person name="Gilmore M."/>
            <person name="Schwartman J."/>
            <person name="Shea T."/>
            <person name="Abouelleil A."/>
            <person name="Cao P."/>
            <person name="Chapman S."/>
            <person name="Cusick C."/>
            <person name="Young S."/>
            <person name="Neafsey D."/>
            <person name="Nusbaum C."/>
            <person name="Birren B."/>
        </authorList>
    </citation>
    <scope>NUCLEOTIDE SEQUENCE</scope>
    <source>
        <strain evidence="8">9E7_DIV0242</strain>
    </source>
</reference>
<keyword evidence="9" id="KW-1185">Reference proteome</keyword>
<dbReference type="GO" id="GO:0043190">
    <property type="term" value="C:ATP-binding cassette (ABC) transporter complex"/>
    <property type="evidence" value="ECO:0007669"/>
    <property type="project" value="InterPro"/>
</dbReference>
<evidence type="ECO:0000313" key="7">
    <source>
        <dbReference type="EMBL" id="OTP14442.1"/>
    </source>
</evidence>
<comment type="subcellular location">
    <subcellularLocation>
        <location evidence="5">Cell membrane</location>
        <topology evidence="5">Multi-pass membrane protein</topology>
    </subcellularLocation>
    <subcellularLocation>
        <location evidence="1">Membrane</location>
        <topology evidence="1">Multi-pass membrane protein</topology>
    </subcellularLocation>
</comment>
<evidence type="ECO:0000256" key="3">
    <source>
        <dbReference type="ARBA" id="ARBA00022989"/>
    </source>
</evidence>
<reference evidence="8" key="2">
    <citation type="submission" date="2017-05" db="EMBL/GenBank/DDBJ databases">
        <authorList>
            <consortium name="The Broad Institute Genomics Platform"/>
            <consortium name="The Broad Institute Genomic Center for Infectious Diseases"/>
            <person name="Earl A."/>
            <person name="Manson A."/>
            <person name="Schwartman J."/>
            <person name="Gilmore M."/>
            <person name="Abouelleil A."/>
            <person name="Cao P."/>
            <person name="Chapman S."/>
            <person name="Cusick C."/>
            <person name="Shea T."/>
            <person name="Young S."/>
            <person name="Neafsey D."/>
            <person name="Nusbaum C."/>
            <person name="Birren B."/>
        </authorList>
    </citation>
    <scope>NUCLEOTIDE SEQUENCE</scope>
    <source>
        <strain evidence="8">9E7_DIV0242</strain>
    </source>
</reference>
<dbReference type="InterPro" id="IPR013525">
    <property type="entry name" value="ABC2_TM"/>
</dbReference>
<feature type="transmembrane region" description="Helical" evidence="5">
    <location>
        <begin position="21"/>
        <end position="40"/>
    </location>
</feature>
<evidence type="ECO:0000256" key="1">
    <source>
        <dbReference type="ARBA" id="ARBA00004141"/>
    </source>
</evidence>
<keyword evidence="4 5" id="KW-0472">Membrane</keyword>
<dbReference type="InterPro" id="IPR047817">
    <property type="entry name" value="ABC2_TM_bact-type"/>
</dbReference>
<dbReference type="InterPro" id="IPR000412">
    <property type="entry name" value="ABC_2_transport"/>
</dbReference>
<dbReference type="OrthoDB" id="9774758at2"/>
<feature type="transmembrane region" description="Helical" evidence="5">
    <location>
        <begin position="134"/>
        <end position="157"/>
    </location>
</feature>
<feature type="transmembrane region" description="Helical" evidence="5">
    <location>
        <begin position="97"/>
        <end position="128"/>
    </location>
</feature>
<keyword evidence="5" id="KW-1003">Cell membrane</keyword>
<gene>
    <name evidence="8" type="ORF">A5888_002295</name>
    <name evidence="7" type="ORF">A5888_002543</name>
</gene>
<organism evidence="7">
    <name type="scientific">Candidatus Enterococcus clewellii</name>
    <dbReference type="NCBI Taxonomy" id="1834193"/>
    <lineage>
        <taxon>Bacteria</taxon>
        <taxon>Bacillati</taxon>
        <taxon>Bacillota</taxon>
        <taxon>Bacilli</taxon>
        <taxon>Lactobacillales</taxon>
        <taxon>Enterococcaceae</taxon>
        <taxon>Enterococcus</taxon>
    </lineage>
</organism>
<feature type="transmembrane region" description="Helical" evidence="5">
    <location>
        <begin position="60"/>
        <end position="77"/>
    </location>
</feature>
<dbReference type="InterPro" id="IPR052902">
    <property type="entry name" value="ABC-2_transporter"/>
</dbReference>
<dbReference type="EMBL" id="NGMM01000004">
    <property type="protein sequence ID" value="OTP14442.1"/>
    <property type="molecule type" value="Genomic_DNA"/>
</dbReference>
<evidence type="ECO:0000313" key="8">
    <source>
        <dbReference type="EMBL" id="WYJ90538.1"/>
    </source>
</evidence>
<dbReference type="AlphaFoldDB" id="A0A242K537"/>
<evidence type="ECO:0000259" key="6">
    <source>
        <dbReference type="PROSITE" id="PS51012"/>
    </source>
</evidence>
<dbReference type="PANTHER" id="PTHR43027">
    <property type="entry name" value="DOXORUBICIN RESISTANCE ABC TRANSPORTER PERMEASE PROTEIN DRRC-RELATED"/>
    <property type="match status" value="1"/>
</dbReference>
<evidence type="ECO:0000256" key="2">
    <source>
        <dbReference type="ARBA" id="ARBA00022692"/>
    </source>
</evidence>